<dbReference type="EMBL" id="CM046119">
    <property type="protein sequence ID" value="KAI8425778.1"/>
    <property type="molecule type" value="Genomic_DNA"/>
</dbReference>
<reference evidence="1 2" key="1">
    <citation type="journal article" date="2022" name="Genome Biol. Evol.">
        <title>The Spruce Budworm Genome: Reconstructing the Evolutionary History of Antifreeze Proteins.</title>
        <authorList>
            <person name="Beliveau C."/>
            <person name="Gagne P."/>
            <person name="Picq S."/>
            <person name="Vernygora O."/>
            <person name="Keeling C.I."/>
            <person name="Pinkney K."/>
            <person name="Doucet D."/>
            <person name="Wen F."/>
            <person name="Johnston J.S."/>
            <person name="Maaroufi H."/>
            <person name="Boyle B."/>
            <person name="Laroche J."/>
            <person name="Dewar K."/>
            <person name="Juretic N."/>
            <person name="Blackburn G."/>
            <person name="Nisole A."/>
            <person name="Brunet B."/>
            <person name="Brandao M."/>
            <person name="Lumley L."/>
            <person name="Duan J."/>
            <person name="Quan G."/>
            <person name="Lucarotti C.J."/>
            <person name="Roe A.D."/>
            <person name="Sperling F.A.H."/>
            <person name="Levesque R.C."/>
            <person name="Cusson M."/>
        </authorList>
    </citation>
    <scope>NUCLEOTIDE SEQUENCE [LARGE SCALE GENOMIC DNA]</scope>
    <source>
        <strain evidence="1">Glfc:IPQL:Cfum</strain>
    </source>
</reference>
<comment type="caution">
    <text evidence="1">The sequence shown here is derived from an EMBL/GenBank/DDBJ whole genome shotgun (WGS) entry which is preliminary data.</text>
</comment>
<gene>
    <name evidence="1" type="ORF">MSG28_011561</name>
</gene>
<name>A0ACC0JNQ6_CHOFU</name>
<keyword evidence="2" id="KW-1185">Reference proteome</keyword>
<protein>
    <submittedName>
        <fullName evidence="1">Uncharacterized protein</fullName>
    </submittedName>
</protein>
<dbReference type="Proteomes" id="UP001064048">
    <property type="component" value="Chromosome 19"/>
</dbReference>
<organism evidence="1 2">
    <name type="scientific">Choristoneura fumiferana</name>
    <name type="common">Spruce budworm moth</name>
    <name type="synonym">Archips fumiferana</name>
    <dbReference type="NCBI Taxonomy" id="7141"/>
    <lineage>
        <taxon>Eukaryota</taxon>
        <taxon>Metazoa</taxon>
        <taxon>Ecdysozoa</taxon>
        <taxon>Arthropoda</taxon>
        <taxon>Hexapoda</taxon>
        <taxon>Insecta</taxon>
        <taxon>Pterygota</taxon>
        <taxon>Neoptera</taxon>
        <taxon>Endopterygota</taxon>
        <taxon>Lepidoptera</taxon>
        <taxon>Glossata</taxon>
        <taxon>Ditrysia</taxon>
        <taxon>Tortricoidea</taxon>
        <taxon>Tortricidae</taxon>
        <taxon>Tortricinae</taxon>
        <taxon>Choristoneura</taxon>
    </lineage>
</organism>
<evidence type="ECO:0000313" key="1">
    <source>
        <dbReference type="EMBL" id="KAI8425778.1"/>
    </source>
</evidence>
<evidence type="ECO:0000313" key="2">
    <source>
        <dbReference type="Proteomes" id="UP001064048"/>
    </source>
</evidence>
<sequence length="518" mass="58708">MSRKDKVITLTSTFVSRCLEGLQPSARSPLKGPSLEVNLEPRSSRRPPVTVYAVIDLIDLNEEWLTVNNICSRCGYRNYDQCDANFVNWRERCEARFESTLPLLQRIVEDKTLAGFPLSRWTDHIVRVGSKRSMQVVSCCRSLWRSKWDAFDQHSKHQLMINHNNELSQNGAKRPCRVTASVAIDLGDAGAAPAVCARADAPHTGVQYHFSKAFWRVVKALLPNLTPGPLLIFYDTREEIPRSVDRQAQRRTFGFTQMQTASNQRNWRFSGGLQSGRATADMMAIMKGRNGETIQSKTENNRWEKKVLEWRPRTGRRSGFPPGGLTTSSELRETDGCAAARHAVSHSFTDLGLHDNKISEGNDSFTDHGFHEKHIKVEGFIWGVATKVACMLLYSTDIDGRWDRKVLEWRPRISKHSVGRPPTIWTDDLLKLGSIGRLGEQRDPRWYIDSTYASSLKVSLRLPTSQLLEANAGVCDGYHTLQPVFGACDRTESQFRIQDTLAKSIERHNPSILQNKRL</sequence>
<accession>A0ACC0JNQ6</accession>
<proteinExistence type="predicted"/>